<accession>A0A179B3P3</accession>
<dbReference type="InterPro" id="IPR051202">
    <property type="entry name" value="Peptidase_C40"/>
</dbReference>
<dbReference type="PANTHER" id="PTHR47053">
    <property type="entry name" value="MUREIN DD-ENDOPEPTIDASE MEPH-RELATED"/>
    <property type="match status" value="1"/>
</dbReference>
<feature type="compositionally biased region" description="Basic and acidic residues" evidence="5">
    <location>
        <begin position="354"/>
        <end position="379"/>
    </location>
</feature>
<dbReference type="RefSeq" id="WP_064230700.1">
    <property type="nucleotide sequence ID" value="NZ_LVZK01000001.1"/>
</dbReference>
<dbReference type="AlphaFoldDB" id="A0A179B3P3"/>
<dbReference type="STRING" id="1823756.A4H34_00470"/>
<keyword evidence="9" id="KW-1185">Reference proteome</keyword>
<keyword evidence="2" id="KW-0645">Protease</keyword>
<evidence type="ECO:0000256" key="4">
    <source>
        <dbReference type="ARBA" id="ARBA00022807"/>
    </source>
</evidence>
<dbReference type="Pfam" id="PF00877">
    <property type="entry name" value="NLPC_P60"/>
    <property type="match status" value="1"/>
</dbReference>
<evidence type="ECO:0000256" key="1">
    <source>
        <dbReference type="ARBA" id="ARBA00007074"/>
    </source>
</evidence>
<evidence type="ECO:0000313" key="8">
    <source>
        <dbReference type="EMBL" id="OAP85711.1"/>
    </source>
</evidence>
<feature type="domain" description="NlpC/P60" evidence="7">
    <location>
        <begin position="479"/>
        <end position="595"/>
    </location>
</feature>
<dbReference type="GO" id="GO:0008234">
    <property type="term" value="F:cysteine-type peptidase activity"/>
    <property type="evidence" value="ECO:0007669"/>
    <property type="project" value="UniProtKB-KW"/>
</dbReference>
<feature type="region of interest" description="Disordered" evidence="5">
    <location>
        <begin position="229"/>
        <end position="427"/>
    </location>
</feature>
<organism evidence="8 9">
    <name type="scientific">Peptidiphaga gingivicola</name>
    <dbReference type="NCBI Taxonomy" id="2741497"/>
    <lineage>
        <taxon>Bacteria</taxon>
        <taxon>Bacillati</taxon>
        <taxon>Actinomycetota</taxon>
        <taxon>Actinomycetes</taxon>
        <taxon>Actinomycetales</taxon>
        <taxon>Actinomycetaceae</taxon>
        <taxon>Peptidiphaga</taxon>
    </lineage>
</organism>
<dbReference type="PROSITE" id="PS51935">
    <property type="entry name" value="NLPC_P60"/>
    <property type="match status" value="1"/>
</dbReference>
<sequence>MSIRKWYKGASGAIALALSAAVVLPARADDGGDADIAASKEAEQRTKADISNTEARLTQIGVKANRLKVDAAKAEAASIAAQQRLSTSIGEAMGAQDAVDSADKQVDAARRQLSGISTSIYKHGARAVAGGRFSLGAADYRQAREKARAYRILANKTNRDLQRFKSARFEAATLQKKADDKAAAEKDVAQKADEASAEASRVASNAETEIRTISAERDRLISKLAAQKGTTAELVRRQQDEKEAAAKAEAEQESQRVVQTANERALRAASQEAAQQTSPQQADGQQAGPQQAESSSAAQAAPAAEGGEKPTAADPSASQAAGSQAASQPTPAQEKAPAPEKPSGQEQAPAAPAAREKAPQAEAREQSQASKRAEAERQRQAQAAAQRRAQAAAAQRQAQQAAAEKQAAQQRAAEQQRAAAAQRRAQAAAAQRQAQQAAAQKAAEQRAAAQAAAQKQAQERAAAEAARQKQAQAGGGSSSAVGAQIVAYARQFAGVRYVWGGTNPSSGWDCVGFTHYVYAHFGRETPRRTGGYLGQFWKGYKVVPASQRQPGDLMWWPGHTGIYTGNNMHIAAWNPSMGTQERKVWGSPVYLRIIG</sequence>
<evidence type="ECO:0000313" key="9">
    <source>
        <dbReference type="Proteomes" id="UP000078368"/>
    </source>
</evidence>
<proteinExistence type="inferred from homology"/>
<evidence type="ECO:0000256" key="5">
    <source>
        <dbReference type="SAM" id="MobiDB-lite"/>
    </source>
</evidence>
<reference evidence="8 9" key="1">
    <citation type="submission" date="2016-04" db="EMBL/GenBank/DDBJ databases">
        <title>Peptidophaga gingivicola gen. nov., sp. nov., isolated from human subgingival plaque.</title>
        <authorList>
            <person name="Beall C.J."/>
            <person name="Mokrzan E.M."/>
            <person name="Griffen A.L."/>
            <person name="Leys E.J."/>
        </authorList>
    </citation>
    <scope>NUCLEOTIDE SEQUENCE [LARGE SCALE GENOMIC DNA]</scope>
    <source>
        <strain evidence="8 9">BA112</strain>
    </source>
</reference>
<dbReference type="InterPro" id="IPR000064">
    <property type="entry name" value="NLP_P60_dom"/>
</dbReference>
<comment type="caution">
    <text evidence="8">The sequence shown here is derived from an EMBL/GenBank/DDBJ whole genome shotgun (WGS) entry which is preliminary data.</text>
</comment>
<dbReference type="GO" id="GO:0006508">
    <property type="term" value="P:proteolysis"/>
    <property type="evidence" value="ECO:0007669"/>
    <property type="project" value="UniProtKB-KW"/>
</dbReference>
<feature type="compositionally biased region" description="Low complexity" evidence="5">
    <location>
        <begin position="279"/>
        <end position="353"/>
    </location>
</feature>
<keyword evidence="3" id="KW-0378">Hydrolase</keyword>
<comment type="similarity">
    <text evidence="1">Belongs to the peptidase C40 family.</text>
</comment>
<feature type="compositionally biased region" description="Low complexity" evidence="5">
    <location>
        <begin position="380"/>
        <end position="427"/>
    </location>
</feature>
<evidence type="ECO:0000256" key="3">
    <source>
        <dbReference type="ARBA" id="ARBA00022801"/>
    </source>
</evidence>
<dbReference type="SUPFAM" id="SSF54001">
    <property type="entry name" value="Cysteine proteinases"/>
    <property type="match status" value="1"/>
</dbReference>
<dbReference type="EMBL" id="LVZK01000001">
    <property type="protein sequence ID" value="OAP85711.1"/>
    <property type="molecule type" value="Genomic_DNA"/>
</dbReference>
<dbReference type="OrthoDB" id="9815778at2"/>
<feature type="compositionally biased region" description="Basic and acidic residues" evidence="5">
    <location>
        <begin position="234"/>
        <end position="254"/>
    </location>
</feature>
<evidence type="ECO:0000259" key="7">
    <source>
        <dbReference type="PROSITE" id="PS51935"/>
    </source>
</evidence>
<gene>
    <name evidence="8" type="ORF">A4H34_00470</name>
</gene>
<feature type="signal peptide" evidence="6">
    <location>
        <begin position="1"/>
        <end position="28"/>
    </location>
</feature>
<dbReference type="Gene3D" id="3.90.1720.10">
    <property type="entry name" value="endopeptidase domain like (from Nostoc punctiforme)"/>
    <property type="match status" value="1"/>
</dbReference>
<evidence type="ECO:0000256" key="6">
    <source>
        <dbReference type="SAM" id="SignalP"/>
    </source>
</evidence>
<evidence type="ECO:0000256" key="2">
    <source>
        <dbReference type="ARBA" id="ARBA00022670"/>
    </source>
</evidence>
<dbReference type="Proteomes" id="UP000078368">
    <property type="component" value="Unassembled WGS sequence"/>
</dbReference>
<dbReference type="InterPro" id="IPR038765">
    <property type="entry name" value="Papain-like_cys_pep_sf"/>
</dbReference>
<dbReference type="PANTHER" id="PTHR47053:SF1">
    <property type="entry name" value="MUREIN DD-ENDOPEPTIDASE MEPH-RELATED"/>
    <property type="match status" value="1"/>
</dbReference>
<feature type="chain" id="PRO_5008098947" description="NlpC/P60 domain-containing protein" evidence="6">
    <location>
        <begin position="29"/>
        <end position="595"/>
    </location>
</feature>
<name>A0A179B3P3_9ACTO</name>
<keyword evidence="4" id="KW-0788">Thiol protease</keyword>
<protein>
    <recommendedName>
        <fullName evidence="7">NlpC/P60 domain-containing protein</fullName>
    </recommendedName>
</protein>
<keyword evidence="6" id="KW-0732">Signal</keyword>